<protein>
    <submittedName>
        <fullName evidence="2">Uncharacterized protein</fullName>
    </submittedName>
</protein>
<proteinExistence type="predicted"/>
<reference evidence="2" key="1">
    <citation type="submission" date="2021-03" db="EMBL/GenBank/DDBJ databases">
        <title>Draft genome sequence of rust myrtle Austropuccinia psidii MF-1, a brazilian biotype.</title>
        <authorList>
            <person name="Quecine M.C."/>
            <person name="Pachon D.M.R."/>
            <person name="Bonatelli M.L."/>
            <person name="Correr F.H."/>
            <person name="Franceschini L.M."/>
            <person name="Leite T.F."/>
            <person name="Margarido G.R.A."/>
            <person name="Almeida C.A."/>
            <person name="Ferrarezi J.A."/>
            <person name="Labate C.A."/>
        </authorList>
    </citation>
    <scope>NUCLEOTIDE SEQUENCE</scope>
    <source>
        <strain evidence="2">MF-1</strain>
    </source>
</reference>
<name>A0A9Q3BBN8_9BASI</name>
<evidence type="ECO:0000313" key="2">
    <source>
        <dbReference type="EMBL" id="MBW0462292.1"/>
    </source>
</evidence>
<organism evidence="2 3">
    <name type="scientific">Austropuccinia psidii MF-1</name>
    <dbReference type="NCBI Taxonomy" id="1389203"/>
    <lineage>
        <taxon>Eukaryota</taxon>
        <taxon>Fungi</taxon>
        <taxon>Dikarya</taxon>
        <taxon>Basidiomycota</taxon>
        <taxon>Pucciniomycotina</taxon>
        <taxon>Pucciniomycetes</taxon>
        <taxon>Pucciniales</taxon>
        <taxon>Sphaerophragmiaceae</taxon>
        <taxon>Austropuccinia</taxon>
    </lineage>
</organism>
<evidence type="ECO:0000313" key="3">
    <source>
        <dbReference type="Proteomes" id="UP000765509"/>
    </source>
</evidence>
<dbReference type="AlphaFoldDB" id="A0A9Q3BBN8"/>
<accession>A0A9Q3BBN8</accession>
<keyword evidence="3" id="KW-1185">Reference proteome</keyword>
<sequence>MSKNVDIPVNVLVNSPTDTFDDSIVELGSVEVNFPEILFNNTQRNQLDPLGLQDSVSKLPLNSFSSNKQYWNFANNMNQNLKNMLSPLMMLIQNRQEQAEEKDRMQRDQEKELRLKEEEREEEKRLLEAKLWAEEKSRNNWLDMVMLMILEKIS</sequence>
<gene>
    <name evidence="2" type="ORF">O181_002007</name>
</gene>
<feature type="compositionally biased region" description="Basic and acidic residues" evidence="1">
    <location>
        <begin position="97"/>
        <end position="119"/>
    </location>
</feature>
<dbReference type="Proteomes" id="UP000765509">
    <property type="component" value="Unassembled WGS sequence"/>
</dbReference>
<comment type="caution">
    <text evidence="2">The sequence shown here is derived from an EMBL/GenBank/DDBJ whole genome shotgun (WGS) entry which is preliminary data.</text>
</comment>
<evidence type="ECO:0000256" key="1">
    <source>
        <dbReference type="SAM" id="MobiDB-lite"/>
    </source>
</evidence>
<feature type="region of interest" description="Disordered" evidence="1">
    <location>
        <begin position="96"/>
        <end position="119"/>
    </location>
</feature>
<dbReference type="EMBL" id="AVOT02000321">
    <property type="protein sequence ID" value="MBW0462292.1"/>
    <property type="molecule type" value="Genomic_DNA"/>
</dbReference>